<feature type="domain" description="LUD" evidence="1">
    <location>
        <begin position="85"/>
        <end position="196"/>
    </location>
</feature>
<gene>
    <name evidence="2" type="ORF">AAK873_08440</name>
</gene>
<dbReference type="InterPro" id="IPR037171">
    <property type="entry name" value="NagB/RpiA_transferase-like"/>
</dbReference>
<reference evidence="2 3" key="1">
    <citation type="submission" date="2024-03" db="EMBL/GenBank/DDBJ databases">
        <title>Mouse gut bacterial collection (mGBC) of GemPharmatech.</title>
        <authorList>
            <person name="He Y."/>
            <person name="Dong L."/>
            <person name="Wu D."/>
            <person name="Gao X."/>
            <person name="Lin Z."/>
        </authorList>
    </citation>
    <scope>NUCLEOTIDE SEQUENCE [LARGE SCALE GENOMIC DNA]</scope>
    <source>
        <strain evidence="2 3">54-13</strain>
    </source>
</reference>
<comment type="caution">
    <text evidence="2">The sequence shown here is derived from an EMBL/GenBank/DDBJ whole genome shotgun (WGS) entry which is preliminary data.</text>
</comment>
<evidence type="ECO:0000313" key="2">
    <source>
        <dbReference type="EMBL" id="MEY8245640.1"/>
    </source>
</evidence>
<accession>A0ABV4CW75</accession>
<dbReference type="RefSeq" id="WP_121698627.1">
    <property type="nucleotide sequence ID" value="NZ_JBCLPP010000021.1"/>
</dbReference>
<dbReference type="PANTHER" id="PTHR43682:SF1">
    <property type="entry name" value="LACTATE UTILIZATION PROTEIN C"/>
    <property type="match status" value="1"/>
</dbReference>
<protein>
    <submittedName>
        <fullName evidence="2">LUD domain-containing protein</fullName>
    </submittedName>
</protein>
<dbReference type="InterPro" id="IPR003741">
    <property type="entry name" value="LUD_dom"/>
</dbReference>
<dbReference type="PANTHER" id="PTHR43682">
    <property type="entry name" value="LACTATE UTILIZATION PROTEIN C"/>
    <property type="match status" value="1"/>
</dbReference>
<keyword evidence="3" id="KW-1185">Reference proteome</keyword>
<organism evidence="2 3">
    <name type="scientific">Heminiphilus faecis</name>
    <dbReference type="NCBI Taxonomy" id="2601703"/>
    <lineage>
        <taxon>Bacteria</taxon>
        <taxon>Pseudomonadati</taxon>
        <taxon>Bacteroidota</taxon>
        <taxon>Bacteroidia</taxon>
        <taxon>Bacteroidales</taxon>
        <taxon>Muribaculaceae</taxon>
        <taxon>Heminiphilus</taxon>
    </lineage>
</organism>
<proteinExistence type="predicted"/>
<dbReference type="Gene3D" id="3.40.50.10420">
    <property type="entry name" value="NagB/RpiA/CoA transferase-like"/>
    <property type="match status" value="1"/>
</dbReference>
<dbReference type="SUPFAM" id="SSF100950">
    <property type="entry name" value="NagB/RpiA/CoA transferase-like"/>
    <property type="match status" value="1"/>
</dbReference>
<dbReference type="Pfam" id="PF02589">
    <property type="entry name" value="LUD_dom"/>
    <property type="match status" value="1"/>
</dbReference>
<dbReference type="EMBL" id="JBCLPP010000021">
    <property type="protein sequence ID" value="MEY8245640.1"/>
    <property type="molecule type" value="Genomic_DNA"/>
</dbReference>
<dbReference type="InterPro" id="IPR024185">
    <property type="entry name" value="FTHF_cligase-like_sf"/>
</dbReference>
<evidence type="ECO:0000313" key="3">
    <source>
        <dbReference type="Proteomes" id="UP001565200"/>
    </source>
</evidence>
<dbReference type="Proteomes" id="UP001565200">
    <property type="component" value="Unassembled WGS sequence"/>
</dbReference>
<name>A0ABV4CW75_9BACT</name>
<evidence type="ECO:0000259" key="1">
    <source>
        <dbReference type="Pfam" id="PF02589"/>
    </source>
</evidence>
<sequence length="220" mass="23981">MDQQEVKDQILARIRAGKPALHPLPDVPMYGYSGNPTENFISHLLSFDGKAVTFKTRADAIAWLGKQPEMDASKNIIYSSAKDVAGNIPEEELADLHNAHRIETCVTEGELGVGEMGSIWVTDDSLGHAACALLSRRLFVFLDSKRIFGGLHEAYANIKLRDHQYGSFYTGPSATADIEAVHITGAQGPLSLTALIYNCDEAPAQPQLMVNPNADTSVWQ</sequence>